<evidence type="ECO:0000313" key="3">
    <source>
        <dbReference type="Proteomes" id="UP000287651"/>
    </source>
</evidence>
<organism evidence="2 3">
    <name type="scientific">Ensete ventricosum</name>
    <name type="common">Abyssinian banana</name>
    <name type="synonym">Musa ensete</name>
    <dbReference type="NCBI Taxonomy" id="4639"/>
    <lineage>
        <taxon>Eukaryota</taxon>
        <taxon>Viridiplantae</taxon>
        <taxon>Streptophyta</taxon>
        <taxon>Embryophyta</taxon>
        <taxon>Tracheophyta</taxon>
        <taxon>Spermatophyta</taxon>
        <taxon>Magnoliopsida</taxon>
        <taxon>Liliopsida</taxon>
        <taxon>Zingiberales</taxon>
        <taxon>Musaceae</taxon>
        <taxon>Ensete</taxon>
    </lineage>
</organism>
<reference evidence="2 3" key="1">
    <citation type="journal article" date="2014" name="Agronomy (Basel)">
        <title>A Draft Genome Sequence for Ensete ventricosum, the Drought-Tolerant Tree Against Hunger.</title>
        <authorList>
            <person name="Harrison J."/>
            <person name="Moore K.A."/>
            <person name="Paszkiewicz K."/>
            <person name="Jones T."/>
            <person name="Grant M."/>
            <person name="Ambacheew D."/>
            <person name="Muzemil S."/>
            <person name="Studholme D.J."/>
        </authorList>
    </citation>
    <scope>NUCLEOTIDE SEQUENCE [LARGE SCALE GENOMIC DNA]</scope>
</reference>
<gene>
    <name evidence="2" type="ORF">B296_00014069</name>
</gene>
<name>A0A427AQR0_ENSVE</name>
<feature type="region of interest" description="Disordered" evidence="1">
    <location>
        <begin position="157"/>
        <end position="248"/>
    </location>
</feature>
<evidence type="ECO:0000313" key="2">
    <source>
        <dbReference type="EMBL" id="RRT78571.1"/>
    </source>
</evidence>
<dbReference type="Proteomes" id="UP000287651">
    <property type="component" value="Unassembled WGS sequence"/>
</dbReference>
<sequence>MPWGPIAQSYPWDPPLLYPARQRVLPRGPILSPAVLRGPQNKTQKGSSEMRKGQQSCTAARGEQDEEFIHMTPTTCGGRNPTSSSLHLYLNLLYHSSHDNTPKSSGRRPMGRHMNQYDKEYLKMAIMKQEATFRQQVHELHHLYHVQQLLMREMNNNTNNKDAHNRTPDLKLPAGEFRGEKDRNVSTTTVEAYRESDLELTLATGSSARGKRKETSSASDSGSSFSSSSTQQSGGTKRSSNGSGQCQVRDMRFQRGIEERMREDGIKQPPWFSRCLSLNMA</sequence>
<accession>A0A427AQR0</accession>
<feature type="compositionally biased region" description="Low complexity" evidence="1">
    <location>
        <begin position="216"/>
        <end position="240"/>
    </location>
</feature>
<dbReference type="EMBL" id="AMZH03001641">
    <property type="protein sequence ID" value="RRT78571.1"/>
    <property type="molecule type" value="Genomic_DNA"/>
</dbReference>
<feature type="region of interest" description="Disordered" evidence="1">
    <location>
        <begin position="30"/>
        <end position="66"/>
    </location>
</feature>
<protein>
    <submittedName>
        <fullName evidence="2">Uncharacterized protein</fullName>
    </submittedName>
</protein>
<dbReference type="PANTHER" id="PTHR33167:SF26">
    <property type="entry name" value="EXPRESSED PROTEIN"/>
    <property type="match status" value="1"/>
</dbReference>
<comment type="caution">
    <text evidence="2">The sequence shown here is derived from an EMBL/GenBank/DDBJ whole genome shotgun (WGS) entry which is preliminary data.</text>
</comment>
<evidence type="ECO:0000256" key="1">
    <source>
        <dbReference type="SAM" id="MobiDB-lite"/>
    </source>
</evidence>
<dbReference type="PANTHER" id="PTHR33167">
    <property type="entry name" value="TRANSCRIPTION FACTOR, PUTATIVE (DUF863)-RELATED"/>
    <property type="match status" value="1"/>
</dbReference>
<proteinExistence type="predicted"/>
<dbReference type="AlphaFoldDB" id="A0A427AQR0"/>
<feature type="compositionally biased region" description="Polar residues" evidence="1">
    <location>
        <begin position="40"/>
        <end position="58"/>
    </location>
</feature>